<evidence type="ECO:0000313" key="4">
    <source>
        <dbReference type="Proteomes" id="UP000291343"/>
    </source>
</evidence>
<sequence length="109" mass="12554">MLKSSIDSLCSKWREELLIVLTWVGCEGYQPSLELLLVNIFEILKSKFLKKAQQLYCNTVVNYLHYLFVFICFMIELALTVVVSTGNDDVTSDDIKKPPGYPSPFDLRR</sequence>
<comment type="caution">
    <text evidence="3">The sequence shown here is derived from an EMBL/GenBank/DDBJ whole genome shotgun (WGS) entry which is preliminary data.</text>
</comment>
<dbReference type="Proteomes" id="UP000291343">
    <property type="component" value="Unassembled WGS sequence"/>
</dbReference>
<dbReference type="AlphaFoldDB" id="A0A482WKB0"/>
<dbReference type="SMR" id="A0A482WKB0"/>
<evidence type="ECO:0000313" key="3">
    <source>
        <dbReference type="EMBL" id="RZF33898.1"/>
    </source>
</evidence>
<feature type="transmembrane region" description="Helical" evidence="2">
    <location>
        <begin position="63"/>
        <end position="83"/>
    </location>
</feature>
<dbReference type="EMBL" id="QKKF02033200">
    <property type="protein sequence ID" value="RZF33898.1"/>
    <property type="molecule type" value="Genomic_DNA"/>
</dbReference>
<feature type="region of interest" description="Disordered" evidence="1">
    <location>
        <begin position="87"/>
        <end position="109"/>
    </location>
</feature>
<evidence type="ECO:0000256" key="2">
    <source>
        <dbReference type="SAM" id="Phobius"/>
    </source>
</evidence>
<name>A0A482WKB0_LAOST</name>
<evidence type="ECO:0000256" key="1">
    <source>
        <dbReference type="SAM" id="MobiDB-lite"/>
    </source>
</evidence>
<keyword evidence="2" id="KW-0812">Transmembrane</keyword>
<accession>A0A482WKB0</accession>
<gene>
    <name evidence="3" type="ORF">LSTR_LSTR009922</name>
</gene>
<organism evidence="3 4">
    <name type="scientific">Laodelphax striatellus</name>
    <name type="common">Small brown planthopper</name>
    <name type="synonym">Delphax striatella</name>
    <dbReference type="NCBI Taxonomy" id="195883"/>
    <lineage>
        <taxon>Eukaryota</taxon>
        <taxon>Metazoa</taxon>
        <taxon>Ecdysozoa</taxon>
        <taxon>Arthropoda</taxon>
        <taxon>Hexapoda</taxon>
        <taxon>Insecta</taxon>
        <taxon>Pterygota</taxon>
        <taxon>Neoptera</taxon>
        <taxon>Paraneoptera</taxon>
        <taxon>Hemiptera</taxon>
        <taxon>Auchenorrhyncha</taxon>
        <taxon>Fulgoroidea</taxon>
        <taxon>Delphacidae</taxon>
        <taxon>Criomorphinae</taxon>
        <taxon>Laodelphax</taxon>
    </lineage>
</organism>
<reference evidence="3 4" key="1">
    <citation type="journal article" date="2017" name="Gigascience">
        <title>Genome sequence of the small brown planthopper, Laodelphax striatellus.</title>
        <authorList>
            <person name="Zhu J."/>
            <person name="Jiang F."/>
            <person name="Wang X."/>
            <person name="Yang P."/>
            <person name="Bao Y."/>
            <person name="Zhao W."/>
            <person name="Wang W."/>
            <person name="Lu H."/>
            <person name="Wang Q."/>
            <person name="Cui N."/>
            <person name="Li J."/>
            <person name="Chen X."/>
            <person name="Luo L."/>
            <person name="Yu J."/>
            <person name="Kang L."/>
            <person name="Cui F."/>
        </authorList>
    </citation>
    <scope>NUCLEOTIDE SEQUENCE [LARGE SCALE GENOMIC DNA]</scope>
    <source>
        <strain evidence="3">Lst14</strain>
    </source>
</reference>
<dbReference type="InParanoid" id="A0A482WKB0"/>
<keyword evidence="4" id="KW-1185">Reference proteome</keyword>
<keyword evidence="2" id="KW-1133">Transmembrane helix</keyword>
<protein>
    <submittedName>
        <fullName evidence="3">Uncharacterized protein</fullName>
    </submittedName>
</protein>
<proteinExistence type="predicted"/>
<keyword evidence="2" id="KW-0472">Membrane</keyword>